<keyword evidence="11 14" id="KW-0012">Acyltransferase</keyword>
<keyword evidence="17" id="KW-1185">Reference proteome</keyword>
<evidence type="ECO:0000256" key="11">
    <source>
        <dbReference type="ARBA" id="ARBA00023315"/>
    </source>
</evidence>
<reference evidence="16 17" key="1">
    <citation type="submission" date="2024-05" db="EMBL/GenBank/DDBJ databases">
        <title>Genome sequencing and assembly of Indian major carp, Cirrhinus mrigala (Hamilton, 1822).</title>
        <authorList>
            <person name="Mohindra V."/>
            <person name="Chowdhury L.M."/>
            <person name="Lal K."/>
            <person name="Jena J.K."/>
        </authorList>
    </citation>
    <scope>NUCLEOTIDE SEQUENCE [LARGE SCALE GENOMIC DNA]</scope>
    <source>
        <strain evidence="16">CM1030</strain>
        <tissue evidence="16">Blood</tissue>
    </source>
</reference>
<keyword evidence="4" id="KW-0597">Phosphoprotein</keyword>
<keyword evidence="9" id="KW-0564">Palmitate</keyword>
<dbReference type="PANTHER" id="PTHR12349:SF3">
    <property type="entry name" value="PALMITOYLTRANSFERASE ZDHHC5"/>
    <property type="match status" value="1"/>
</dbReference>
<sequence length="58" mass="6902">DFDHHCPWVNNCIGRRNYRYFFLFLLSLTAHIMGVFGFGLLFILYHTQQLDRVHSAVT</sequence>
<evidence type="ECO:0000259" key="15">
    <source>
        <dbReference type="Pfam" id="PF01529"/>
    </source>
</evidence>
<keyword evidence="5 14" id="KW-0808">Transferase</keyword>
<dbReference type="InterPro" id="IPR001594">
    <property type="entry name" value="Palmitoyltrfase_DHHC"/>
</dbReference>
<organism evidence="16 17">
    <name type="scientific">Cirrhinus mrigala</name>
    <name type="common">Mrigala</name>
    <dbReference type="NCBI Taxonomy" id="683832"/>
    <lineage>
        <taxon>Eukaryota</taxon>
        <taxon>Metazoa</taxon>
        <taxon>Chordata</taxon>
        <taxon>Craniata</taxon>
        <taxon>Vertebrata</taxon>
        <taxon>Euteleostomi</taxon>
        <taxon>Actinopterygii</taxon>
        <taxon>Neopterygii</taxon>
        <taxon>Teleostei</taxon>
        <taxon>Ostariophysi</taxon>
        <taxon>Cypriniformes</taxon>
        <taxon>Cyprinidae</taxon>
        <taxon>Labeoninae</taxon>
        <taxon>Labeonini</taxon>
        <taxon>Cirrhinus</taxon>
    </lineage>
</organism>
<feature type="transmembrane region" description="Helical" evidence="14">
    <location>
        <begin position="20"/>
        <end position="45"/>
    </location>
</feature>
<evidence type="ECO:0000256" key="12">
    <source>
        <dbReference type="ARBA" id="ARBA00023463"/>
    </source>
</evidence>
<dbReference type="EMBL" id="JAMKFB020000001">
    <property type="protein sequence ID" value="KAL0202960.1"/>
    <property type="molecule type" value="Genomic_DNA"/>
</dbReference>
<evidence type="ECO:0000256" key="3">
    <source>
        <dbReference type="ARBA" id="ARBA00022481"/>
    </source>
</evidence>
<dbReference type="Pfam" id="PF01529">
    <property type="entry name" value="DHHC"/>
    <property type="match status" value="1"/>
</dbReference>
<dbReference type="Proteomes" id="UP001529510">
    <property type="component" value="Unassembled WGS sequence"/>
</dbReference>
<evidence type="ECO:0000256" key="14">
    <source>
        <dbReference type="RuleBase" id="RU079119"/>
    </source>
</evidence>
<comment type="caution">
    <text evidence="14">Lacks conserved residue(s) required for the propagation of feature annotation.</text>
</comment>
<evidence type="ECO:0000313" key="16">
    <source>
        <dbReference type="EMBL" id="KAL0202960.1"/>
    </source>
</evidence>
<accession>A0ABD0RXV3</accession>
<dbReference type="EC" id="2.3.1.225" evidence="14"/>
<evidence type="ECO:0000256" key="1">
    <source>
        <dbReference type="ARBA" id="ARBA00004651"/>
    </source>
</evidence>
<evidence type="ECO:0000256" key="10">
    <source>
        <dbReference type="ARBA" id="ARBA00023288"/>
    </source>
</evidence>
<evidence type="ECO:0000256" key="8">
    <source>
        <dbReference type="ARBA" id="ARBA00023136"/>
    </source>
</evidence>
<evidence type="ECO:0000256" key="13">
    <source>
        <dbReference type="ARBA" id="ARBA00047790"/>
    </source>
</evidence>
<evidence type="ECO:0000256" key="7">
    <source>
        <dbReference type="ARBA" id="ARBA00022989"/>
    </source>
</evidence>
<evidence type="ECO:0000256" key="6">
    <source>
        <dbReference type="ARBA" id="ARBA00022692"/>
    </source>
</evidence>
<evidence type="ECO:0000256" key="2">
    <source>
        <dbReference type="ARBA" id="ARBA00022475"/>
    </source>
</evidence>
<feature type="non-terminal residue" evidence="16">
    <location>
        <position position="1"/>
    </location>
</feature>
<comment type="catalytic activity">
    <reaction evidence="13">
        <text>L-cysteinyl-[protein] + hexadecanoyl-CoA = S-hexadecanoyl-L-cysteinyl-[protein] + CoA</text>
        <dbReference type="Rhea" id="RHEA:36683"/>
        <dbReference type="Rhea" id="RHEA-COMP:10131"/>
        <dbReference type="Rhea" id="RHEA-COMP:11032"/>
        <dbReference type="ChEBI" id="CHEBI:29950"/>
        <dbReference type="ChEBI" id="CHEBI:57287"/>
        <dbReference type="ChEBI" id="CHEBI:57379"/>
        <dbReference type="ChEBI" id="CHEBI:74151"/>
        <dbReference type="EC" id="2.3.1.225"/>
    </reaction>
    <physiologicalReaction direction="left-to-right" evidence="13">
        <dbReference type="Rhea" id="RHEA:36684"/>
    </physiologicalReaction>
</comment>
<dbReference type="GO" id="GO:0005886">
    <property type="term" value="C:plasma membrane"/>
    <property type="evidence" value="ECO:0007669"/>
    <property type="project" value="UniProtKB-SubCell"/>
</dbReference>
<keyword evidence="10" id="KW-0449">Lipoprotein</keyword>
<comment type="similarity">
    <text evidence="12">Belongs to the DHHC palmitoyltransferase family. ERF2/ZDHHC9 subfamily.</text>
</comment>
<feature type="non-terminal residue" evidence="16">
    <location>
        <position position="58"/>
    </location>
</feature>
<keyword evidence="6 14" id="KW-0812">Transmembrane</keyword>
<protein>
    <recommendedName>
        <fullName evidence="14">Palmitoyltransferase</fullName>
        <ecNumber evidence="14">2.3.1.225</ecNumber>
    </recommendedName>
</protein>
<comment type="subcellular location">
    <subcellularLocation>
        <location evidence="1">Cell membrane</location>
        <topology evidence="1">Multi-pass membrane protein</topology>
    </subcellularLocation>
</comment>
<keyword evidence="7 14" id="KW-1133">Transmembrane helix</keyword>
<keyword evidence="2" id="KW-1003">Cell membrane</keyword>
<dbReference type="PROSITE" id="PS50216">
    <property type="entry name" value="DHHC"/>
    <property type="match status" value="1"/>
</dbReference>
<proteinExistence type="inferred from homology"/>
<keyword evidence="8 14" id="KW-0472">Membrane</keyword>
<keyword evidence="3" id="KW-0488">Methylation</keyword>
<evidence type="ECO:0000256" key="4">
    <source>
        <dbReference type="ARBA" id="ARBA00022553"/>
    </source>
</evidence>
<gene>
    <name evidence="16" type="ORF">M9458_000978</name>
</gene>
<feature type="domain" description="Palmitoyltransferase DHHC" evidence="15">
    <location>
        <begin position="1"/>
        <end position="51"/>
    </location>
</feature>
<evidence type="ECO:0000256" key="5">
    <source>
        <dbReference type="ARBA" id="ARBA00022679"/>
    </source>
</evidence>
<comment type="domain">
    <text evidence="14">The DHHC domain is required for palmitoyltransferase activity.</text>
</comment>
<evidence type="ECO:0000313" key="17">
    <source>
        <dbReference type="Proteomes" id="UP001529510"/>
    </source>
</evidence>
<comment type="caution">
    <text evidence="16">The sequence shown here is derived from an EMBL/GenBank/DDBJ whole genome shotgun (WGS) entry which is preliminary data.</text>
</comment>
<dbReference type="AlphaFoldDB" id="A0ABD0RXV3"/>
<dbReference type="PANTHER" id="PTHR12349">
    <property type="entry name" value="ANKYRIN REPEAT AND LEM DOMAIN-CONTAINING PROTEIN 2"/>
    <property type="match status" value="1"/>
</dbReference>
<dbReference type="GO" id="GO:0019706">
    <property type="term" value="F:protein-cysteine S-palmitoyltransferase activity"/>
    <property type="evidence" value="ECO:0007669"/>
    <property type="project" value="UniProtKB-EC"/>
</dbReference>
<evidence type="ECO:0000256" key="9">
    <source>
        <dbReference type="ARBA" id="ARBA00023139"/>
    </source>
</evidence>
<name>A0ABD0RXV3_CIRMR</name>